<dbReference type="EMBL" id="JBHTIF010000005">
    <property type="protein sequence ID" value="MFD0727401.1"/>
    <property type="molecule type" value="Genomic_DNA"/>
</dbReference>
<protein>
    <submittedName>
        <fullName evidence="1">Uncharacterized protein</fullName>
    </submittedName>
</protein>
<evidence type="ECO:0000313" key="2">
    <source>
        <dbReference type="Proteomes" id="UP001597110"/>
    </source>
</evidence>
<evidence type="ECO:0000313" key="1">
    <source>
        <dbReference type="EMBL" id="MFD0727401.1"/>
    </source>
</evidence>
<comment type="caution">
    <text evidence="1">The sequence shown here is derived from an EMBL/GenBank/DDBJ whole genome shotgun (WGS) entry which is preliminary data.</text>
</comment>
<reference evidence="2" key="1">
    <citation type="journal article" date="2019" name="Int. J. Syst. Evol. Microbiol.">
        <title>The Global Catalogue of Microorganisms (GCM) 10K type strain sequencing project: providing services to taxonomists for standard genome sequencing and annotation.</title>
        <authorList>
            <consortium name="The Broad Institute Genomics Platform"/>
            <consortium name="The Broad Institute Genome Sequencing Center for Infectious Disease"/>
            <person name="Wu L."/>
            <person name="Ma J."/>
        </authorList>
    </citation>
    <scope>NUCLEOTIDE SEQUENCE [LARGE SCALE GENOMIC DNA]</scope>
    <source>
        <strain evidence="2">CCUG 55585</strain>
    </source>
</reference>
<accession>A0ABW2YIK5</accession>
<proteinExistence type="predicted"/>
<keyword evidence="2" id="KW-1185">Reference proteome</keyword>
<organism evidence="1 2">
    <name type="scientific">Lysobacter brunescens</name>
    <dbReference type="NCBI Taxonomy" id="262323"/>
    <lineage>
        <taxon>Bacteria</taxon>
        <taxon>Pseudomonadati</taxon>
        <taxon>Pseudomonadota</taxon>
        <taxon>Gammaproteobacteria</taxon>
        <taxon>Lysobacterales</taxon>
        <taxon>Lysobacteraceae</taxon>
        <taxon>Lysobacter</taxon>
    </lineage>
</organism>
<sequence>MLFRIFDGPLRRAVCFCRLREPVDARILAAGMRRRMRPSQGSGVAAQGAACTR</sequence>
<dbReference type="RefSeq" id="WP_386826045.1">
    <property type="nucleotide sequence ID" value="NZ_JBHTIF010000005.1"/>
</dbReference>
<name>A0ABW2YIK5_9GAMM</name>
<gene>
    <name evidence="1" type="ORF">ACFQ0E_17545</name>
</gene>
<dbReference type="Proteomes" id="UP001597110">
    <property type="component" value="Unassembled WGS sequence"/>
</dbReference>